<dbReference type="SMART" id="SM00382">
    <property type="entry name" value="AAA"/>
    <property type="match status" value="1"/>
</dbReference>
<sequence length="202" mass="21960">MGVSANNLGVRAGEDWLFRELDLAVAEGECLALTGSNGSGKSTLLRCLYGTQRPTEGQVRIFGQAPDERVPEFRRLASVLMDDSALFDELSPRQHLELLTRSFPGSPEADQELFATAGLDARMDVPAGKLSAGQRRRLLLLGAIARPHQLLLLDEPERALDAAGREWLVELVRAAKSRGAVVVVASHHLALVEDVADWTVDL</sequence>
<evidence type="ECO:0000259" key="3">
    <source>
        <dbReference type="PROSITE" id="PS50893"/>
    </source>
</evidence>
<reference evidence="4 5" key="1">
    <citation type="submission" date="2020-08" db="EMBL/GenBank/DDBJ databases">
        <title>Genomic Encyclopedia of Archaeal and Bacterial Type Strains, Phase II (KMG-II): from individual species to whole genera.</title>
        <authorList>
            <person name="Goeker M."/>
        </authorList>
    </citation>
    <scope>NUCLEOTIDE SEQUENCE [LARGE SCALE GENOMIC DNA]</scope>
    <source>
        <strain evidence="4 5">DSM 43850</strain>
    </source>
</reference>
<dbReference type="InterPro" id="IPR017871">
    <property type="entry name" value="ABC_transporter-like_CS"/>
</dbReference>
<keyword evidence="2" id="KW-0067">ATP-binding</keyword>
<dbReference type="Proteomes" id="UP000517916">
    <property type="component" value="Unassembled WGS sequence"/>
</dbReference>
<evidence type="ECO:0000313" key="4">
    <source>
        <dbReference type="EMBL" id="MBA8929365.1"/>
    </source>
</evidence>
<dbReference type="Pfam" id="PF00005">
    <property type="entry name" value="ABC_tran"/>
    <property type="match status" value="1"/>
</dbReference>
<dbReference type="EMBL" id="JACJID010000005">
    <property type="protein sequence ID" value="MBA8929365.1"/>
    <property type="molecule type" value="Genomic_DNA"/>
</dbReference>
<gene>
    <name evidence="4" type="ORF">BC739_006583</name>
</gene>
<evidence type="ECO:0000256" key="1">
    <source>
        <dbReference type="ARBA" id="ARBA00022741"/>
    </source>
</evidence>
<name>A0ABR6BR15_9PSEU</name>
<feature type="domain" description="ABC transporter" evidence="3">
    <location>
        <begin position="3"/>
        <end position="202"/>
    </location>
</feature>
<dbReference type="CDD" id="cd03230">
    <property type="entry name" value="ABC_DR_subfamily_A"/>
    <property type="match status" value="1"/>
</dbReference>
<accession>A0ABR6BR15</accession>
<proteinExistence type="predicted"/>
<dbReference type="InterPro" id="IPR003593">
    <property type="entry name" value="AAA+_ATPase"/>
</dbReference>
<keyword evidence="1" id="KW-0547">Nucleotide-binding</keyword>
<comment type="caution">
    <text evidence="4">The sequence shown here is derived from an EMBL/GenBank/DDBJ whole genome shotgun (WGS) entry which is preliminary data.</text>
</comment>
<dbReference type="PANTHER" id="PTHR43158:SF2">
    <property type="entry name" value="SKFA PEPTIDE EXPORT ATP-BINDING PROTEIN SKFE"/>
    <property type="match status" value="1"/>
</dbReference>
<dbReference type="RefSeq" id="WP_182839319.1">
    <property type="nucleotide sequence ID" value="NZ_BAAABQ010000093.1"/>
</dbReference>
<dbReference type="Gene3D" id="3.40.50.300">
    <property type="entry name" value="P-loop containing nucleotide triphosphate hydrolases"/>
    <property type="match status" value="1"/>
</dbReference>
<organism evidence="4 5">
    <name type="scientific">Kutzneria viridogrisea</name>
    <dbReference type="NCBI Taxonomy" id="47990"/>
    <lineage>
        <taxon>Bacteria</taxon>
        <taxon>Bacillati</taxon>
        <taxon>Actinomycetota</taxon>
        <taxon>Actinomycetes</taxon>
        <taxon>Pseudonocardiales</taxon>
        <taxon>Pseudonocardiaceae</taxon>
        <taxon>Kutzneria</taxon>
    </lineage>
</organism>
<dbReference type="InterPro" id="IPR027417">
    <property type="entry name" value="P-loop_NTPase"/>
</dbReference>
<dbReference type="PANTHER" id="PTHR43158">
    <property type="entry name" value="SKFA PEPTIDE EXPORT ATP-BINDING PROTEIN SKFE"/>
    <property type="match status" value="1"/>
</dbReference>
<protein>
    <submittedName>
        <fullName evidence="4">ABC-type multidrug transport system ATPase subunit</fullName>
    </submittedName>
</protein>
<dbReference type="PROSITE" id="PS50893">
    <property type="entry name" value="ABC_TRANSPORTER_2"/>
    <property type="match status" value="1"/>
</dbReference>
<evidence type="ECO:0000256" key="2">
    <source>
        <dbReference type="ARBA" id="ARBA00022840"/>
    </source>
</evidence>
<evidence type="ECO:0000313" key="5">
    <source>
        <dbReference type="Proteomes" id="UP000517916"/>
    </source>
</evidence>
<keyword evidence="5" id="KW-1185">Reference proteome</keyword>
<dbReference type="InterPro" id="IPR003439">
    <property type="entry name" value="ABC_transporter-like_ATP-bd"/>
</dbReference>
<dbReference type="PROSITE" id="PS00211">
    <property type="entry name" value="ABC_TRANSPORTER_1"/>
    <property type="match status" value="1"/>
</dbReference>
<dbReference type="SUPFAM" id="SSF52540">
    <property type="entry name" value="P-loop containing nucleoside triphosphate hydrolases"/>
    <property type="match status" value="1"/>
</dbReference>